<dbReference type="Proteomes" id="UP000885722">
    <property type="component" value="Unassembled WGS sequence"/>
</dbReference>
<comment type="caution">
    <text evidence="1">The sequence shown here is derived from an EMBL/GenBank/DDBJ whole genome shotgun (WGS) entry which is preliminary data.</text>
</comment>
<sequence length="278" mass="30921">MIYLYAYTNHRADLEALRRMGALWRVLEARGVRAELIVNDYRAQLAGRELGLPPATTVENIMELDALANGGDRVVIDSPEDPGERLGFYVEKYAGVYTVKPCESESRFGETVLTAFREGAVVDPVYEEAAALSKVPRKVLIYGDTDYDKRLLKAAEALGALGLDLYWGSYFYVKYEEELARCFGTIYESEEYRELIEGSGTVVTSMPQTAAEAIVAGARTIWLDRGEVPKCTAELLESAGVARIPWGEWSGLEAALQEEKRETSLRNLVEDWAALIAD</sequence>
<proteinExistence type="predicted"/>
<accession>A0A7V2SI74</accession>
<dbReference type="EMBL" id="DRNO01000034">
    <property type="protein sequence ID" value="HFC03324.1"/>
    <property type="molecule type" value="Genomic_DNA"/>
</dbReference>
<organism evidence="1">
    <name type="scientific">Nitratifractor salsuginis</name>
    <dbReference type="NCBI Taxonomy" id="269261"/>
    <lineage>
        <taxon>Bacteria</taxon>
        <taxon>Pseudomonadati</taxon>
        <taxon>Campylobacterota</taxon>
        <taxon>Epsilonproteobacteria</taxon>
        <taxon>Campylobacterales</taxon>
        <taxon>Sulfurovaceae</taxon>
        <taxon>Nitratifractor</taxon>
    </lineage>
</organism>
<gene>
    <name evidence="1" type="ORF">ENJ74_00495</name>
</gene>
<name>A0A7V2SI74_9BACT</name>
<reference evidence="1" key="1">
    <citation type="journal article" date="2020" name="mSystems">
        <title>Genome- and Community-Level Interaction Insights into Carbon Utilization and Element Cycling Functions of Hydrothermarchaeota in Hydrothermal Sediment.</title>
        <authorList>
            <person name="Zhou Z."/>
            <person name="Liu Y."/>
            <person name="Xu W."/>
            <person name="Pan J."/>
            <person name="Luo Z.H."/>
            <person name="Li M."/>
        </authorList>
    </citation>
    <scope>NUCLEOTIDE SEQUENCE [LARGE SCALE GENOMIC DNA]</scope>
    <source>
        <strain evidence="1">HyVt-513</strain>
    </source>
</reference>
<protein>
    <submittedName>
        <fullName evidence="1">Uncharacterized protein</fullName>
    </submittedName>
</protein>
<dbReference type="AlphaFoldDB" id="A0A7V2SI74"/>
<evidence type="ECO:0000313" key="1">
    <source>
        <dbReference type="EMBL" id="HFC03324.1"/>
    </source>
</evidence>